<keyword evidence="1" id="KW-1133">Transmembrane helix</keyword>
<evidence type="ECO:0000313" key="3">
    <source>
        <dbReference type="EMBL" id="MFD2552159.1"/>
    </source>
</evidence>
<name>A0ABW5KUR4_9FLAO</name>
<dbReference type="RefSeq" id="WP_376894016.1">
    <property type="nucleotide sequence ID" value="NZ_JBHULS010000004.1"/>
</dbReference>
<sequence length="173" mass="20274">MFFDNRPKIDLKPTKLDRYVDITTFGLLILAFLYTCFQYNSLPELIPMHFNFDGTATRYDSKDMIWIIYIIGFPIIYGGYYLNKFPHLFNYPTKITAENAKTMYQHATRLMRFINLIMALIFTVLSIEIVRVSKQDNQQISQVAHYIIIALVVILTVGPLVSILWHLKAKKRN</sequence>
<evidence type="ECO:0000313" key="4">
    <source>
        <dbReference type="Proteomes" id="UP001597472"/>
    </source>
</evidence>
<dbReference type="InterPro" id="IPR012867">
    <property type="entry name" value="DUF1648"/>
</dbReference>
<proteinExistence type="predicted"/>
<reference evidence="4" key="1">
    <citation type="journal article" date="2019" name="Int. J. Syst. Evol. Microbiol.">
        <title>The Global Catalogue of Microorganisms (GCM) 10K type strain sequencing project: providing services to taxonomists for standard genome sequencing and annotation.</title>
        <authorList>
            <consortium name="The Broad Institute Genomics Platform"/>
            <consortium name="The Broad Institute Genome Sequencing Center for Infectious Disease"/>
            <person name="Wu L."/>
            <person name="Ma J."/>
        </authorList>
    </citation>
    <scope>NUCLEOTIDE SEQUENCE [LARGE SCALE GENOMIC DNA]</scope>
    <source>
        <strain evidence="4">KCTC 42587</strain>
    </source>
</reference>
<gene>
    <name evidence="3" type="ORF">ACFSQP_10060</name>
</gene>
<feature type="transmembrane region" description="Helical" evidence="1">
    <location>
        <begin position="144"/>
        <end position="167"/>
    </location>
</feature>
<organism evidence="3 4">
    <name type="scientific">Bizionia sediminis</name>
    <dbReference type="NCBI Taxonomy" id="1737064"/>
    <lineage>
        <taxon>Bacteria</taxon>
        <taxon>Pseudomonadati</taxon>
        <taxon>Bacteroidota</taxon>
        <taxon>Flavobacteriia</taxon>
        <taxon>Flavobacteriales</taxon>
        <taxon>Flavobacteriaceae</taxon>
        <taxon>Bizionia</taxon>
    </lineage>
</organism>
<feature type="transmembrane region" description="Helical" evidence="1">
    <location>
        <begin position="113"/>
        <end position="132"/>
    </location>
</feature>
<evidence type="ECO:0000256" key="1">
    <source>
        <dbReference type="SAM" id="Phobius"/>
    </source>
</evidence>
<evidence type="ECO:0000259" key="2">
    <source>
        <dbReference type="Pfam" id="PF07853"/>
    </source>
</evidence>
<feature type="transmembrane region" description="Helical" evidence="1">
    <location>
        <begin position="20"/>
        <end position="40"/>
    </location>
</feature>
<accession>A0ABW5KUR4</accession>
<dbReference type="EMBL" id="JBHULS010000004">
    <property type="protein sequence ID" value="MFD2552159.1"/>
    <property type="molecule type" value="Genomic_DNA"/>
</dbReference>
<dbReference type="Pfam" id="PF07853">
    <property type="entry name" value="DUF1648"/>
    <property type="match status" value="1"/>
</dbReference>
<keyword evidence="1" id="KW-0472">Membrane</keyword>
<keyword evidence="1" id="KW-0812">Transmembrane</keyword>
<feature type="domain" description="DUF1648" evidence="2">
    <location>
        <begin position="27"/>
        <end position="72"/>
    </location>
</feature>
<feature type="transmembrane region" description="Helical" evidence="1">
    <location>
        <begin position="64"/>
        <end position="82"/>
    </location>
</feature>
<keyword evidence="4" id="KW-1185">Reference proteome</keyword>
<protein>
    <submittedName>
        <fullName evidence="3">DUF1648 domain-containing protein</fullName>
    </submittedName>
</protein>
<dbReference type="Proteomes" id="UP001597472">
    <property type="component" value="Unassembled WGS sequence"/>
</dbReference>
<comment type="caution">
    <text evidence="3">The sequence shown here is derived from an EMBL/GenBank/DDBJ whole genome shotgun (WGS) entry which is preliminary data.</text>
</comment>